<dbReference type="EMBL" id="UOFL01000238">
    <property type="protein sequence ID" value="VAW82170.1"/>
    <property type="molecule type" value="Genomic_DNA"/>
</dbReference>
<dbReference type="Pfam" id="PF02630">
    <property type="entry name" value="SCO1-SenC"/>
    <property type="match status" value="1"/>
</dbReference>
<organism evidence="3">
    <name type="scientific">hydrothermal vent metagenome</name>
    <dbReference type="NCBI Taxonomy" id="652676"/>
    <lineage>
        <taxon>unclassified sequences</taxon>
        <taxon>metagenomes</taxon>
        <taxon>ecological metagenomes</taxon>
    </lineage>
</organism>
<dbReference type="CDD" id="cd02968">
    <property type="entry name" value="SCO"/>
    <property type="match status" value="1"/>
</dbReference>
<dbReference type="PANTHER" id="PTHR12151:SF25">
    <property type="entry name" value="LINALOOL DEHYDRATASE_ISOMERASE DOMAIN-CONTAINING PROTEIN"/>
    <property type="match status" value="1"/>
</dbReference>
<dbReference type="InterPro" id="IPR036249">
    <property type="entry name" value="Thioredoxin-like_sf"/>
</dbReference>
<comment type="similarity">
    <text evidence="1">Belongs to the SCO1/2 family.</text>
</comment>
<evidence type="ECO:0000313" key="3">
    <source>
        <dbReference type="EMBL" id="VAW82170.1"/>
    </source>
</evidence>
<keyword evidence="2" id="KW-1133">Transmembrane helix</keyword>
<gene>
    <name evidence="3" type="ORF">MNBD_GAMMA12-1014</name>
</gene>
<dbReference type="AlphaFoldDB" id="A0A3B0YZN3"/>
<keyword evidence="2" id="KW-0472">Membrane</keyword>
<evidence type="ECO:0000256" key="1">
    <source>
        <dbReference type="ARBA" id="ARBA00010996"/>
    </source>
</evidence>
<dbReference type="InterPro" id="IPR003782">
    <property type="entry name" value="SCO1/SenC"/>
</dbReference>
<dbReference type="Gene3D" id="3.40.30.10">
    <property type="entry name" value="Glutaredoxin"/>
    <property type="match status" value="1"/>
</dbReference>
<protein>
    <submittedName>
        <fullName evidence="3">Cytochrome oxidase biogenesis protein Sco1/SenC/PrrC, thiol-disulfide reductase involved in Cu(I) insertion into CoxII Cu(A) center</fullName>
    </submittedName>
</protein>
<proteinExistence type="inferred from homology"/>
<name>A0A3B0YZN3_9ZZZZ</name>
<reference evidence="3" key="1">
    <citation type="submission" date="2018-06" db="EMBL/GenBank/DDBJ databases">
        <authorList>
            <person name="Zhirakovskaya E."/>
        </authorList>
    </citation>
    <scope>NUCLEOTIDE SEQUENCE</scope>
</reference>
<evidence type="ECO:0000256" key="2">
    <source>
        <dbReference type="SAM" id="Phobius"/>
    </source>
</evidence>
<sequence length="211" mass="23948">MPIIILSIFSIAAMIGGMYFSGHLSVKPKPSIKGTLFDKAIPVKPFSLIDHHNKKFSLKNFKGKWSFIFFGYTHCPDICPNTMNALNITSIELSNYPKFFSNTQFIFVSVDPGRDTPEILAKYIRFFGDNFIAVTGSTTKITAFARNFGILHKVTPHKDPSKYTVAHSGHILLINPKAEWQALLRYPHTSKSKNKSKHIIYDYTNIRGYIK</sequence>
<accession>A0A3B0YZN3</accession>
<keyword evidence="2" id="KW-0812">Transmembrane</keyword>
<dbReference type="SUPFAM" id="SSF52833">
    <property type="entry name" value="Thioredoxin-like"/>
    <property type="match status" value="1"/>
</dbReference>
<dbReference type="PANTHER" id="PTHR12151">
    <property type="entry name" value="ELECTRON TRANSPORT PROTIN SCO1/SENC FAMILY MEMBER"/>
    <property type="match status" value="1"/>
</dbReference>
<feature type="transmembrane region" description="Helical" evidence="2">
    <location>
        <begin position="6"/>
        <end position="26"/>
    </location>
</feature>